<dbReference type="Proteomes" id="UP000257131">
    <property type="component" value="Unassembled WGS sequence"/>
</dbReference>
<dbReference type="PANTHER" id="PTHR42705:SF2">
    <property type="entry name" value="BIFUNCTIONAL NON-HOMOLOGOUS END JOINING PROTEIN LIGD"/>
    <property type="match status" value="1"/>
</dbReference>
<dbReference type="GO" id="GO:0003887">
    <property type="term" value="F:DNA-directed DNA polymerase activity"/>
    <property type="evidence" value="ECO:0007669"/>
    <property type="project" value="UniProtKB-KW"/>
</dbReference>
<organism evidence="23 24">
    <name type="scientific">Rhodosalinus sediminis</name>
    <dbReference type="NCBI Taxonomy" id="1940533"/>
    <lineage>
        <taxon>Bacteria</taxon>
        <taxon>Pseudomonadati</taxon>
        <taxon>Pseudomonadota</taxon>
        <taxon>Alphaproteobacteria</taxon>
        <taxon>Rhodobacterales</taxon>
        <taxon>Paracoccaceae</taxon>
        <taxon>Rhodosalinus</taxon>
    </lineage>
</organism>
<dbReference type="NCBIfam" id="TIGR02778">
    <property type="entry name" value="ligD_pol"/>
    <property type="match status" value="1"/>
</dbReference>
<evidence type="ECO:0000256" key="8">
    <source>
        <dbReference type="ARBA" id="ARBA00022741"/>
    </source>
</evidence>
<dbReference type="Gene3D" id="3.30.1490.70">
    <property type="match status" value="1"/>
</dbReference>
<keyword evidence="8" id="KW-0547">Nucleotide-binding</keyword>
<dbReference type="AlphaFoldDB" id="A0A3D9BPS8"/>
<dbReference type="PROSITE" id="PS50160">
    <property type="entry name" value="DNA_LIGASE_A3"/>
    <property type="match status" value="1"/>
</dbReference>
<evidence type="ECO:0000256" key="4">
    <source>
        <dbReference type="ARBA" id="ARBA00022679"/>
    </source>
</evidence>
<dbReference type="InterPro" id="IPR012310">
    <property type="entry name" value="DNA_ligase_ATP-dep_cent"/>
</dbReference>
<evidence type="ECO:0000256" key="13">
    <source>
        <dbReference type="ARBA" id="ARBA00022932"/>
    </source>
</evidence>
<dbReference type="Pfam" id="PF21686">
    <property type="entry name" value="LigD_Prim-Pol"/>
    <property type="match status" value="1"/>
</dbReference>
<keyword evidence="15" id="KW-0233">DNA recombination</keyword>
<dbReference type="PANTHER" id="PTHR42705">
    <property type="entry name" value="BIFUNCTIONAL NON-HOMOLOGOUS END JOINING PROTEIN LIGD"/>
    <property type="match status" value="1"/>
</dbReference>
<evidence type="ECO:0000256" key="12">
    <source>
        <dbReference type="ARBA" id="ARBA00022840"/>
    </source>
</evidence>
<dbReference type="SUPFAM" id="SSF56091">
    <property type="entry name" value="DNA ligase/mRNA capping enzyme, catalytic domain"/>
    <property type="match status" value="1"/>
</dbReference>
<evidence type="ECO:0000256" key="6">
    <source>
        <dbReference type="ARBA" id="ARBA00022722"/>
    </source>
</evidence>
<dbReference type="CDD" id="cd04862">
    <property type="entry name" value="PaeLigD_Pol_like"/>
    <property type="match status" value="1"/>
</dbReference>
<dbReference type="InterPro" id="IPR014146">
    <property type="entry name" value="LigD_ligase_dom"/>
</dbReference>
<feature type="domain" description="ATP-dependent DNA ligase family profile" evidence="22">
    <location>
        <begin position="317"/>
        <end position="444"/>
    </location>
</feature>
<evidence type="ECO:0000256" key="11">
    <source>
        <dbReference type="ARBA" id="ARBA00022839"/>
    </source>
</evidence>
<dbReference type="InterPro" id="IPR012340">
    <property type="entry name" value="NA-bd_OB-fold"/>
</dbReference>
<comment type="cofactor">
    <cofactor evidence="1">
        <name>Mn(2+)</name>
        <dbReference type="ChEBI" id="CHEBI:29035"/>
    </cofactor>
</comment>
<keyword evidence="4" id="KW-0808">Transferase</keyword>
<keyword evidence="24" id="KW-1185">Reference proteome</keyword>
<dbReference type="Pfam" id="PF13298">
    <property type="entry name" value="LigD_N"/>
    <property type="match status" value="1"/>
</dbReference>
<keyword evidence="14" id="KW-0238">DNA-binding</keyword>
<evidence type="ECO:0000259" key="22">
    <source>
        <dbReference type="PROSITE" id="PS50160"/>
    </source>
</evidence>
<name>A0A3D9BPS8_9RHOB</name>
<dbReference type="EC" id="6.5.1.1" evidence="2"/>
<dbReference type="SUPFAM" id="SSF50249">
    <property type="entry name" value="Nucleic acid-binding proteins"/>
    <property type="match status" value="1"/>
</dbReference>
<keyword evidence="11" id="KW-0269">Exonuclease</keyword>
<keyword evidence="16" id="KW-0234">DNA repair</keyword>
<dbReference type="InterPro" id="IPR014145">
    <property type="entry name" value="LigD_pol_dom"/>
</dbReference>
<dbReference type="Gene3D" id="3.90.920.10">
    <property type="entry name" value="DNA primase, PRIM domain"/>
    <property type="match status" value="1"/>
</dbReference>
<evidence type="ECO:0000256" key="19">
    <source>
        <dbReference type="ARBA" id="ARBA00029943"/>
    </source>
</evidence>
<keyword evidence="5" id="KW-0548">Nucleotidyltransferase</keyword>
<evidence type="ECO:0000256" key="17">
    <source>
        <dbReference type="ARBA" id="ARBA00023211"/>
    </source>
</evidence>
<comment type="caution">
    <text evidence="23">The sequence shown here is derived from an EMBL/GenBank/DDBJ whole genome shotgun (WGS) entry which is preliminary data.</text>
</comment>
<dbReference type="Pfam" id="PF01068">
    <property type="entry name" value="DNA_ligase_A_M"/>
    <property type="match status" value="1"/>
</dbReference>
<dbReference type="RefSeq" id="WP_115980849.1">
    <property type="nucleotide sequence ID" value="NZ_QOHR01000018.1"/>
</dbReference>
<dbReference type="GO" id="GO:0004527">
    <property type="term" value="F:exonuclease activity"/>
    <property type="evidence" value="ECO:0007669"/>
    <property type="project" value="UniProtKB-KW"/>
</dbReference>
<dbReference type="NCBIfam" id="TIGR02779">
    <property type="entry name" value="NHEJ_ligase_lig"/>
    <property type="match status" value="1"/>
</dbReference>
<reference evidence="23 24" key="1">
    <citation type="journal article" date="2017" name="Int. J. Syst. Evol. Microbiol.">
        <title>Rhodosalinus sediminis gen. nov., sp. nov., isolated from marine saltern.</title>
        <authorList>
            <person name="Guo L.Y."/>
            <person name="Ling S.K."/>
            <person name="Li C.M."/>
            <person name="Chen G.J."/>
            <person name="Du Z.J."/>
        </authorList>
    </citation>
    <scope>NUCLEOTIDE SEQUENCE [LARGE SCALE GENOMIC DNA]</scope>
    <source>
        <strain evidence="23 24">WDN1C137</strain>
    </source>
</reference>
<dbReference type="InterPro" id="IPR014144">
    <property type="entry name" value="LigD_PE_domain"/>
</dbReference>
<evidence type="ECO:0000256" key="3">
    <source>
        <dbReference type="ARBA" id="ARBA00022598"/>
    </source>
</evidence>
<comment type="catalytic activity">
    <reaction evidence="20">
        <text>ATP + (deoxyribonucleotide)n-3'-hydroxyl + 5'-phospho-(deoxyribonucleotide)m = (deoxyribonucleotide)n+m + AMP + diphosphate.</text>
        <dbReference type="EC" id="6.5.1.1"/>
    </reaction>
</comment>
<sequence length="829" mass="89954">MSETEDGPPVRRRLDAYAARRASARGGEPAALPGGRSEGARRFVVQKHAASSLHYDFRIAWQGALLSWAVTKGPSRDPAERRLAVRTEDHPLAYAEFEGTIPEGDYGAGTVMLWDEGTWTPRGDVAEGLAAGEIKMTLEGHRMRGDWVLIRMAEEEDRENWLLIKERDNFTDNPDTLTEESTTSVRSGRSMEEIAAGAPPKGGPKRREGAAPAFRAPQLATLVEAAPEGDDWWHETKFDGYRALVALGAEGATLYSRSGQDWTERFAALEGAFDALACDTALIDGEVTAAESGAESGARSAFSALQTALSEGGALIFHAFDLLSRDGEDLTDAPLRDRRAALEALFAHVPGAGGPVRLTPVTVGQGPAAHAAACAAGTEGIVSKRIDAPYRGTRTKAWLKVKCAHQREFVVGGYAPSDKAGRPFASLLLGAYRDGALVYRGRVGTGFSDDDLERLAARFRPRKTSPFDEVPQDVRRDARWITPELVAEVRFTEITHEGHLRHPSFLGLRADKPAEAVQDETPQAPPGMDEREIAGVTVTHATRELFPDAGCTKADVARHYARVGPRMAPLVARHPLSLVRCPEGIGADCFYQKHARKGVPEALGRVEIAEKGGERATYITADDTGALVAAAQFGAVEVHIWNARTDRLERPDRMVLDLDPGPGVDWAAVVRAARDIRGHLDALGLDCGALVTGGKGIHVWMALRRISGWDRVKRFAETFARTLAAREPERFTATASKSEREGRIFIDWLRNERGATAIAPYALRARAGAPVAVPVTWEELADLEGANTFQMADMEARLAQECPYAAQRARLQSIGKEALARLDAWAEGA</sequence>
<evidence type="ECO:0000256" key="9">
    <source>
        <dbReference type="ARBA" id="ARBA00022763"/>
    </source>
</evidence>
<evidence type="ECO:0000256" key="2">
    <source>
        <dbReference type="ARBA" id="ARBA00012727"/>
    </source>
</evidence>
<dbReference type="OrthoDB" id="9802472at2"/>
<dbReference type="InterPro" id="IPR012309">
    <property type="entry name" value="DNA_ligase_ATP-dep_C"/>
</dbReference>
<dbReference type="CDD" id="cd07906">
    <property type="entry name" value="Adenylation_DNA_ligase_LigD_LigC"/>
    <property type="match status" value="1"/>
</dbReference>
<evidence type="ECO:0000256" key="18">
    <source>
        <dbReference type="ARBA" id="ARBA00023268"/>
    </source>
</evidence>
<evidence type="ECO:0000256" key="7">
    <source>
        <dbReference type="ARBA" id="ARBA00022723"/>
    </source>
</evidence>
<keyword evidence="6" id="KW-0540">Nuclease</keyword>
<dbReference type="Gene3D" id="3.30.470.30">
    <property type="entry name" value="DNA ligase/mRNA capping enzyme"/>
    <property type="match status" value="1"/>
</dbReference>
<evidence type="ECO:0000256" key="1">
    <source>
        <dbReference type="ARBA" id="ARBA00001936"/>
    </source>
</evidence>
<keyword evidence="13" id="KW-0239">DNA-directed DNA polymerase</keyword>
<evidence type="ECO:0000256" key="15">
    <source>
        <dbReference type="ARBA" id="ARBA00023172"/>
    </source>
</evidence>
<proteinExistence type="predicted"/>
<keyword evidence="3 23" id="KW-0436">Ligase</keyword>
<gene>
    <name evidence="23" type="primary">ligD</name>
    <name evidence="23" type="ORF">DRV84_11635</name>
</gene>
<dbReference type="NCBIfam" id="TIGR02776">
    <property type="entry name" value="NHEJ_ligase_prk"/>
    <property type="match status" value="1"/>
</dbReference>
<dbReference type="Gene3D" id="2.40.50.140">
    <property type="entry name" value="Nucleic acid-binding proteins"/>
    <property type="match status" value="1"/>
</dbReference>
<dbReference type="InterPro" id="IPR052171">
    <property type="entry name" value="NHEJ_LigD"/>
</dbReference>
<keyword evidence="12" id="KW-0067">ATP-binding</keyword>
<dbReference type="NCBIfam" id="TIGR02777">
    <property type="entry name" value="LigD_PE_dom"/>
    <property type="match status" value="1"/>
</dbReference>
<evidence type="ECO:0000256" key="5">
    <source>
        <dbReference type="ARBA" id="ARBA00022695"/>
    </source>
</evidence>
<keyword evidence="10" id="KW-0378">Hydrolase</keyword>
<dbReference type="Pfam" id="PF04679">
    <property type="entry name" value="DNA_ligase_A_C"/>
    <property type="match status" value="1"/>
</dbReference>
<evidence type="ECO:0000256" key="20">
    <source>
        <dbReference type="ARBA" id="ARBA00034003"/>
    </source>
</evidence>
<dbReference type="InterPro" id="IPR014143">
    <property type="entry name" value="NHEJ_ligase_prk"/>
</dbReference>
<dbReference type="EMBL" id="QOHR01000018">
    <property type="protein sequence ID" value="REC55477.1"/>
    <property type="molecule type" value="Genomic_DNA"/>
</dbReference>
<evidence type="ECO:0000313" key="23">
    <source>
        <dbReference type="EMBL" id="REC55477.1"/>
    </source>
</evidence>
<evidence type="ECO:0000256" key="21">
    <source>
        <dbReference type="SAM" id="MobiDB-lite"/>
    </source>
</evidence>
<keyword evidence="7" id="KW-0479">Metal-binding</keyword>
<dbReference type="GO" id="GO:0003910">
    <property type="term" value="F:DNA ligase (ATP) activity"/>
    <property type="evidence" value="ECO:0007669"/>
    <property type="project" value="UniProtKB-EC"/>
</dbReference>
<keyword evidence="17" id="KW-0464">Manganese</keyword>
<dbReference type="GO" id="GO:0006310">
    <property type="term" value="P:DNA recombination"/>
    <property type="evidence" value="ECO:0007669"/>
    <property type="project" value="UniProtKB-KW"/>
</dbReference>
<feature type="compositionally biased region" description="Polar residues" evidence="21">
    <location>
        <begin position="171"/>
        <end position="187"/>
    </location>
</feature>
<dbReference type="InterPro" id="IPR033651">
    <property type="entry name" value="PaeLigD_Pol-like"/>
</dbReference>
<dbReference type="GO" id="GO:0046872">
    <property type="term" value="F:metal ion binding"/>
    <property type="evidence" value="ECO:0007669"/>
    <property type="project" value="UniProtKB-KW"/>
</dbReference>
<evidence type="ECO:0000256" key="10">
    <source>
        <dbReference type="ARBA" id="ARBA00022801"/>
    </source>
</evidence>
<dbReference type="GO" id="GO:0003677">
    <property type="term" value="F:DNA binding"/>
    <property type="evidence" value="ECO:0007669"/>
    <property type="project" value="UniProtKB-KW"/>
</dbReference>
<keyword evidence="9" id="KW-0227">DNA damage</keyword>
<evidence type="ECO:0000313" key="24">
    <source>
        <dbReference type="Proteomes" id="UP000257131"/>
    </source>
</evidence>
<accession>A0A3D9BPS8</accession>
<feature type="region of interest" description="Disordered" evidence="21">
    <location>
        <begin position="171"/>
        <end position="209"/>
    </location>
</feature>
<dbReference type="CDD" id="cd07971">
    <property type="entry name" value="OBF_DNA_ligase_LigD"/>
    <property type="match status" value="1"/>
</dbReference>
<evidence type="ECO:0000256" key="16">
    <source>
        <dbReference type="ARBA" id="ARBA00023204"/>
    </source>
</evidence>
<keyword evidence="18" id="KW-0511">Multifunctional enzyme</keyword>
<protein>
    <recommendedName>
        <fullName evidence="2">DNA ligase (ATP)</fullName>
        <ecNumber evidence="2">6.5.1.1</ecNumber>
    </recommendedName>
    <alternativeName>
        <fullName evidence="19">NHEJ DNA polymerase</fullName>
    </alternativeName>
</protein>
<dbReference type="GO" id="GO:0006281">
    <property type="term" value="P:DNA repair"/>
    <property type="evidence" value="ECO:0007669"/>
    <property type="project" value="UniProtKB-KW"/>
</dbReference>
<dbReference type="GO" id="GO:0005524">
    <property type="term" value="F:ATP binding"/>
    <property type="evidence" value="ECO:0007669"/>
    <property type="project" value="UniProtKB-KW"/>
</dbReference>
<evidence type="ECO:0000256" key="14">
    <source>
        <dbReference type="ARBA" id="ARBA00023125"/>
    </source>
</evidence>